<keyword evidence="1" id="KW-1133">Transmembrane helix</keyword>
<evidence type="ECO:0000313" key="3">
    <source>
        <dbReference type="Proteomes" id="UP000670475"/>
    </source>
</evidence>
<comment type="caution">
    <text evidence="2">The sequence shown here is derived from an EMBL/GenBank/DDBJ whole genome shotgun (WGS) entry which is preliminary data.</text>
</comment>
<dbReference type="EMBL" id="JAGIQL010000091">
    <property type="protein sequence ID" value="MBP0459921.1"/>
    <property type="molecule type" value="Genomic_DNA"/>
</dbReference>
<feature type="transmembrane region" description="Helical" evidence="1">
    <location>
        <begin position="36"/>
        <end position="56"/>
    </location>
</feature>
<keyword evidence="1" id="KW-0812">Transmembrane</keyword>
<dbReference type="RefSeq" id="WP_209342116.1">
    <property type="nucleotide sequence ID" value="NZ_JAGIQL010000091.1"/>
</dbReference>
<sequence length="220" mass="22861">MDTIAHPPVITRSFGWKRIAVRVLGEPFRAMTWRRLAYLVLALPVGLLCVPIALVGGPAGRIQRGLARSLLGAEVAAQAPVAGRARAPLAFVHAVLSAAVNLVAIAVCGYFWTIVVINLGYPLRTDTTAESLTHSWGGPSLAGAWAVHAAAGGLPFLFLTPWVMRGFNALQTGLIRAFLSDPAPGGAHASGGLTRGRAVVLALGVCAVCAALSVPVIHQL</sequence>
<evidence type="ECO:0000313" key="2">
    <source>
        <dbReference type="EMBL" id="MBP0459921.1"/>
    </source>
</evidence>
<keyword evidence="3" id="KW-1185">Reference proteome</keyword>
<protein>
    <recommendedName>
        <fullName evidence="4">Sensor domain-containing protein</fullName>
    </recommendedName>
</protein>
<evidence type="ECO:0008006" key="4">
    <source>
        <dbReference type="Google" id="ProtNLM"/>
    </source>
</evidence>
<gene>
    <name evidence="2" type="ORF">JFN87_20835</name>
</gene>
<accession>A0A940RX40</accession>
<evidence type="ECO:0000256" key="1">
    <source>
        <dbReference type="SAM" id="Phobius"/>
    </source>
</evidence>
<dbReference type="Proteomes" id="UP000670475">
    <property type="component" value="Unassembled WGS sequence"/>
</dbReference>
<proteinExistence type="predicted"/>
<feature type="transmembrane region" description="Helical" evidence="1">
    <location>
        <begin position="141"/>
        <end position="164"/>
    </location>
</feature>
<feature type="transmembrane region" description="Helical" evidence="1">
    <location>
        <begin position="198"/>
        <end position="217"/>
    </location>
</feature>
<organism evidence="2 3">
    <name type="scientific">Streptomyces montanisoli</name>
    <dbReference type="NCBI Taxonomy" id="2798581"/>
    <lineage>
        <taxon>Bacteria</taxon>
        <taxon>Bacillati</taxon>
        <taxon>Actinomycetota</taxon>
        <taxon>Actinomycetes</taxon>
        <taxon>Kitasatosporales</taxon>
        <taxon>Streptomycetaceae</taxon>
        <taxon>Streptomyces</taxon>
    </lineage>
</organism>
<dbReference type="AlphaFoldDB" id="A0A940RX40"/>
<reference evidence="2" key="1">
    <citation type="submission" date="2021-03" db="EMBL/GenBank/DDBJ databases">
        <title>Whole genome sequence of Streptomyces bomunensis MMS17-BM035.</title>
        <authorList>
            <person name="Lee J.H."/>
        </authorList>
    </citation>
    <scope>NUCLEOTIDE SEQUENCE</scope>
    <source>
        <strain evidence="2">MMS17-BM035</strain>
    </source>
</reference>
<keyword evidence="1" id="KW-0472">Membrane</keyword>
<name>A0A940RX40_9ACTN</name>
<feature type="transmembrane region" description="Helical" evidence="1">
    <location>
        <begin position="94"/>
        <end position="121"/>
    </location>
</feature>